<dbReference type="Pfam" id="PF13361">
    <property type="entry name" value="UvrD_C"/>
    <property type="match status" value="1"/>
</dbReference>
<name>A0ABU6J9R3_9BURK</name>
<protein>
    <recommendedName>
        <fullName evidence="7">DNA 3'-5' helicase</fullName>
        <ecNumber evidence="7">5.6.2.4</ecNumber>
    </recommendedName>
</protein>
<comment type="caution">
    <text evidence="11">The sequence shown here is derived from an EMBL/GenBank/DDBJ whole genome shotgun (WGS) entry which is preliminary data.</text>
</comment>
<evidence type="ECO:0000256" key="2">
    <source>
        <dbReference type="ARBA" id="ARBA00022801"/>
    </source>
</evidence>
<dbReference type="EMBL" id="JAWIIV010000011">
    <property type="protein sequence ID" value="MEC4720395.1"/>
    <property type="molecule type" value="Genomic_DNA"/>
</dbReference>
<reference evidence="11 12" key="1">
    <citation type="submission" date="2023-10" db="EMBL/GenBank/DDBJ databases">
        <title>Noviherbaspirillum sp. CPCC 100848 genome assembly.</title>
        <authorList>
            <person name="Li X.Y."/>
            <person name="Fang X.M."/>
        </authorList>
    </citation>
    <scope>NUCLEOTIDE SEQUENCE [LARGE SCALE GENOMIC DNA]</scope>
    <source>
        <strain evidence="11 12">CPCC 100848</strain>
    </source>
</reference>
<evidence type="ECO:0000256" key="6">
    <source>
        <dbReference type="ARBA" id="ARBA00034617"/>
    </source>
</evidence>
<sequence>MNQIELTTEQAGPRDSNALNLVINAFAGSGKTTTLRAYAVARPMSSMLYVAFNKVTADEAAASFPRNVECRTMHSLAFTAVGKQYKHKLAQLRPNVVANSYKEKGVTVLTAHYLVKTVEAFMYSADLAIRDSHVPQEVPAASRSHIAKGAQYLWNDMVDAKSTMPMTHDGYLKLFQLSKPVLSNRYDVILLDEAQDTNPVTMDIVFRQSCGKVIVGDKHQSIYAFRGCVNAMEMLKNAESHYLTQSMRFGAAVAEPATLLLRFLKGESRAVIGLGQMDALPNKVDRSQPYTVICRTNAKVFGHAVRLLGEKKVHFVGGVESYPLGKLEDVFHMWNGEKSRVKDAFYREFADCEALEAYARETDEKEILSLISVAREFKSDLPALIAQVKAAACEKLEDADVILTTAHRSKGLQFRQVVLNDDFDDLVDGTGKLNIGDFEKFQQEVNLLYVAMTRAQRAIELNTQFNDFAAAVRAGDVDPIGASSKTGKNEKVATQTASAASSHAVGLSLAEKIGKMILRIGPLSCQAMGERMDLSEETVAAEVVRMISNGDLSSLYFVADGLVQAKLKAQGYRSPEMAM</sequence>
<dbReference type="InterPro" id="IPR027417">
    <property type="entry name" value="P-loop_NTPase"/>
</dbReference>
<dbReference type="EC" id="5.6.2.4" evidence="7"/>
<keyword evidence="5" id="KW-0413">Isomerase</keyword>
<organism evidence="11 12">
    <name type="scientific">Noviherbaspirillum album</name>
    <dbReference type="NCBI Taxonomy" id="3080276"/>
    <lineage>
        <taxon>Bacteria</taxon>
        <taxon>Pseudomonadati</taxon>
        <taxon>Pseudomonadota</taxon>
        <taxon>Betaproteobacteria</taxon>
        <taxon>Burkholderiales</taxon>
        <taxon>Oxalobacteraceae</taxon>
        <taxon>Noviherbaspirillum</taxon>
    </lineage>
</organism>
<dbReference type="InterPro" id="IPR014017">
    <property type="entry name" value="DNA_helicase_UvrD-like_C"/>
</dbReference>
<evidence type="ECO:0000256" key="4">
    <source>
        <dbReference type="ARBA" id="ARBA00022840"/>
    </source>
</evidence>
<gene>
    <name evidence="11" type="ORF">RY831_14630</name>
</gene>
<keyword evidence="4" id="KW-0067">ATP-binding</keyword>
<proteinExistence type="predicted"/>
<comment type="catalytic activity">
    <reaction evidence="8">
        <text>ATP + H2O = ADP + phosphate + H(+)</text>
        <dbReference type="Rhea" id="RHEA:13065"/>
        <dbReference type="ChEBI" id="CHEBI:15377"/>
        <dbReference type="ChEBI" id="CHEBI:15378"/>
        <dbReference type="ChEBI" id="CHEBI:30616"/>
        <dbReference type="ChEBI" id="CHEBI:43474"/>
        <dbReference type="ChEBI" id="CHEBI:456216"/>
        <dbReference type="EC" id="5.6.2.4"/>
    </reaction>
</comment>
<keyword evidence="12" id="KW-1185">Reference proteome</keyword>
<dbReference type="InterPro" id="IPR000212">
    <property type="entry name" value="DNA_helicase_UvrD/REP"/>
</dbReference>
<evidence type="ECO:0000256" key="7">
    <source>
        <dbReference type="ARBA" id="ARBA00034808"/>
    </source>
</evidence>
<keyword evidence="1" id="KW-0547">Nucleotide-binding</keyword>
<keyword evidence="2" id="KW-0378">Hydrolase</keyword>
<dbReference type="PANTHER" id="PTHR11070:SF30">
    <property type="entry name" value="F-BOX DNA HELICASE 1"/>
    <property type="match status" value="1"/>
</dbReference>
<feature type="domain" description="UvrD-like helicase ATP-binding" evidence="9">
    <location>
        <begin position="182"/>
        <end position="230"/>
    </location>
</feature>
<accession>A0ABU6J9R3</accession>
<evidence type="ECO:0000259" key="9">
    <source>
        <dbReference type="Pfam" id="PF00580"/>
    </source>
</evidence>
<dbReference type="SUPFAM" id="SSF52540">
    <property type="entry name" value="P-loop containing nucleoside triphosphate hydrolases"/>
    <property type="match status" value="1"/>
</dbReference>
<dbReference type="Gene3D" id="3.40.50.300">
    <property type="entry name" value="P-loop containing nucleotide triphosphate hydrolases"/>
    <property type="match status" value="2"/>
</dbReference>
<dbReference type="Pfam" id="PF00580">
    <property type="entry name" value="UvrD-helicase"/>
    <property type="match status" value="1"/>
</dbReference>
<evidence type="ECO:0000256" key="1">
    <source>
        <dbReference type="ARBA" id="ARBA00022741"/>
    </source>
</evidence>
<comment type="catalytic activity">
    <reaction evidence="6">
        <text>Couples ATP hydrolysis with the unwinding of duplex DNA by translocating in the 3'-5' direction.</text>
        <dbReference type="EC" id="5.6.2.4"/>
    </reaction>
</comment>
<evidence type="ECO:0000256" key="3">
    <source>
        <dbReference type="ARBA" id="ARBA00022806"/>
    </source>
</evidence>
<dbReference type="Proteomes" id="UP001352263">
    <property type="component" value="Unassembled WGS sequence"/>
</dbReference>
<evidence type="ECO:0000313" key="12">
    <source>
        <dbReference type="Proteomes" id="UP001352263"/>
    </source>
</evidence>
<keyword evidence="3" id="KW-0347">Helicase</keyword>
<evidence type="ECO:0000259" key="10">
    <source>
        <dbReference type="Pfam" id="PF13361"/>
    </source>
</evidence>
<dbReference type="Gene3D" id="1.10.486.10">
    <property type="entry name" value="PCRA, domain 4"/>
    <property type="match status" value="1"/>
</dbReference>
<evidence type="ECO:0000256" key="5">
    <source>
        <dbReference type="ARBA" id="ARBA00023235"/>
    </source>
</evidence>
<dbReference type="InterPro" id="IPR014016">
    <property type="entry name" value="UvrD-like_ATP-bd"/>
</dbReference>
<dbReference type="RefSeq" id="WP_326507113.1">
    <property type="nucleotide sequence ID" value="NZ_JAWIIV010000011.1"/>
</dbReference>
<dbReference type="PANTHER" id="PTHR11070">
    <property type="entry name" value="UVRD / RECB / PCRA DNA HELICASE FAMILY MEMBER"/>
    <property type="match status" value="1"/>
</dbReference>
<feature type="domain" description="UvrD-like helicase C-terminal" evidence="10">
    <location>
        <begin position="381"/>
        <end position="458"/>
    </location>
</feature>
<evidence type="ECO:0000256" key="8">
    <source>
        <dbReference type="ARBA" id="ARBA00048988"/>
    </source>
</evidence>
<evidence type="ECO:0000313" key="11">
    <source>
        <dbReference type="EMBL" id="MEC4720395.1"/>
    </source>
</evidence>